<evidence type="ECO:0000313" key="3">
    <source>
        <dbReference type="Proteomes" id="UP000054196"/>
    </source>
</evidence>
<keyword evidence="3" id="KW-1185">Reference proteome</keyword>
<organism evidence="2 3">
    <name type="scientific">Punctularia strigosozonata (strain HHB-11173)</name>
    <name type="common">White-rot fungus</name>
    <dbReference type="NCBI Taxonomy" id="741275"/>
    <lineage>
        <taxon>Eukaryota</taxon>
        <taxon>Fungi</taxon>
        <taxon>Dikarya</taxon>
        <taxon>Basidiomycota</taxon>
        <taxon>Agaricomycotina</taxon>
        <taxon>Agaricomycetes</taxon>
        <taxon>Corticiales</taxon>
        <taxon>Punctulariaceae</taxon>
        <taxon>Punctularia</taxon>
    </lineage>
</organism>
<protein>
    <submittedName>
        <fullName evidence="2">Uncharacterized protein</fullName>
    </submittedName>
</protein>
<feature type="region of interest" description="Disordered" evidence="1">
    <location>
        <begin position="1"/>
        <end position="28"/>
    </location>
</feature>
<feature type="compositionally biased region" description="Acidic residues" evidence="1">
    <location>
        <begin position="54"/>
        <end position="71"/>
    </location>
</feature>
<feature type="region of interest" description="Disordered" evidence="1">
    <location>
        <begin position="41"/>
        <end position="113"/>
    </location>
</feature>
<dbReference type="EMBL" id="JH687565">
    <property type="protein sequence ID" value="EIN03445.1"/>
    <property type="molecule type" value="Genomic_DNA"/>
</dbReference>
<feature type="compositionally biased region" description="Low complexity" evidence="1">
    <location>
        <begin position="41"/>
        <end position="53"/>
    </location>
</feature>
<dbReference type="KEGG" id="psq:PUNSTDRAFT_139554"/>
<accession>R7RZ98</accession>
<dbReference type="RefSeq" id="XP_007389331.1">
    <property type="nucleotide sequence ID" value="XM_007389269.1"/>
</dbReference>
<dbReference type="AlphaFoldDB" id="R7RZ98"/>
<gene>
    <name evidence="2" type="ORF">PUNSTDRAFT_139554</name>
</gene>
<proteinExistence type="predicted"/>
<evidence type="ECO:0000313" key="2">
    <source>
        <dbReference type="EMBL" id="EIN03445.1"/>
    </source>
</evidence>
<name>R7RZ98_PUNST</name>
<sequence>MSLSFPPDSPSASGIAATSSAPLSSYGLSEEQTRLLEAAIAQAASAAQAQAEAEALEEEEDEENGDGEENVETGAESGGALTADVEATVEEEEVDDDDDMVEEDIPAMSGAAT</sequence>
<dbReference type="GeneID" id="18880347"/>
<feature type="compositionally biased region" description="Acidic residues" evidence="1">
    <location>
        <begin position="87"/>
        <end position="105"/>
    </location>
</feature>
<dbReference type="HOGENOM" id="CLU_2134823_0_0_1"/>
<reference evidence="3" key="1">
    <citation type="journal article" date="2012" name="Science">
        <title>The Paleozoic origin of enzymatic lignin decomposition reconstructed from 31 fungal genomes.</title>
        <authorList>
            <person name="Floudas D."/>
            <person name="Binder M."/>
            <person name="Riley R."/>
            <person name="Barry K."/>
            <person name="Blanchette R.A."/>
            <person name="Henrissat B."/>
            <person name="Martinez A.T."/>
            <person name="Otillar R."/>
            <person name="Spatafora J.W."/>
            <person name="Yadav J.S."/>
            <person name="Aerts A."/>
            <person name="Benoit I."/>
            <person name="Boyd A."/>
            <person name="Carlson A."/>
            <person name="Copeland A."/>
            <person name="Coutinho P.M."/>
            <person name="de Vries R.P."/>
            <person name="Ferreira P."/>
            <person name="Findley K."/>
            <person name="Foster B."/>
            <person name="Gaskell J."/>
            <person name="Glotzer D."/>
            <person name="Gorecki P."/>
            <person name="Heitman J."/>
            <person name="Hesse C."/>
            <person name="Hori C."/>
            <person name="Igarashi K."/>
            <person name="Jurgens J.A."/>
            <person name="Kallen N."/>
            <person name="Kersten P."/>
            <person name="Kohler A."/>
            <person name="Kuees U."/>
            <person name="Kumar T.K.A."/>
            <person name="Kuo A."/>
            <person name="LaButti K."/>
            <person name="Larrondo L.F."/>
            <person name="Lindquist E."/>
            <person name="Ling A."/>
            <person name="Lombard V."/>
            <person name="Lucas S."/>
            <person name="Lundell T."/>
            <person name="Martin R."/>
            <person name="McLaughlin D.J."/>
            <person name="Morgenstern I."/>
            <person name="Morin E."/>
            <person name="Murat C."/>
            <person name="Nagy L.G."/>
            <person name="Nolan M."/>
            <person name="Ohm R.A."/>
            <person name="Patyshakuliyeva A."/>
            <person name="Rokas A."/>
            <person name="Ruiz-Duenas F.J."/>
            <person name="Sabat G."/>
            <person name="Salamov A."/>
            <person name="Samejima M."/>
            <person name="Schmutz J."/>
            <person name="Slot J.C."/>
            <person name="St John F."/>
            <person name="Stenlid J."/>
            <person name="Sun H."/>
            <person name="Sun S."/>
            <person name="Syed K."/>
            <person name="Tsang A."/>
            <person name="Wiebenga A."/>
            <person name="Young D."/>
            <person name="Pisabarro A."/>
            <person name="Eastwood D.C."/>
            <person name="Martin F."/>
            <person name="Cullen D."/>
            <person name="Grigoriev I.V."/>
            <person name="Hibbett D.S."/>
        </authorList>
    </citation>
    <scope>NUCLEOTIDE SEQUENCE [LARGE SCALE GENOMIC DNA]</scope>
    <source>
        <strain evidence="3">HHB-11173 SS5</strain>
    </source>
</reference>
<dbReference type="Proteomes" id="UP000054196">
    <property type="component" value="Unassembled WGS sequence"/>
</dbReference>
<feature type="compositionally biased region" description="Polar residues" evidence="1">
    <location>
        <begin position="10"/>
        <end position="27"/>
    </location>
</feature>
<evidence type="ECO:0000256" key="1">
    <source>
        <dbReference type="SAM" id="MobiDB-lite"/>
    </source>
</evidence>